<dbReference type="Proteomes" id="UP000028511">
    <property type="component" value="Unassembled WGS sequence"/>
</dbReference>
<protein>
    <submittedName>
        <fullName evidence="1">Uncharacterized protein</fullName>
    </submittedName>
</protein>
<evidence type="ECO:0000313" key="2">
    <source>
        <dbReference type="Proteomes" id="UP000028511"/>
    </source>
</evidence>
<accession>A0A077NBZ1</accession>
<sequence>MQLKEPRLIYLMGSKPTFCDTHLPVIL</sequence>
<organism evidence="1 2">
    <name type="scientific">Xenorhabdus bovienii str. puntauvense</name>
    <dbReference type="NCBI Taxonomy" id="1398201"/>
    <lineage>
        <taxon>Bacteria</taxon>
        <taxon>Pseudomonadati</taxon>
        <taxon>Pseudomonadota</taxon>
        <taxon>Gammaproteobacteria</taxon>
        <taxon>Enterobacterales</taxon>
        <taxon>Morganellaceae</taxon>
        <taxon>Xenorhabdus</taxon>
    </lineage>
</organism>
<proteinExistence type="predicted"/>
<comment type="caution">
    <text evidence="1">The sequence shown here is derived from an EMBL/GenBank/DDBJ whole genome shotgun (WGS) entry which is preliminary data.</text>
</comment>
<dbReference type="HOGENOM" id="CLU_3415139_0_0_6"/>
<dbReference type="EMBL" id="CBSW010000125">
    <property type="protein sequence ID" value="CDG96489.1"/>
    <property type="molecule type" value="Genomic_DNA"/>
</dbReference>
<evidence type="ECO:0000313" key="1">
    <source>
        <dbReference type="EMBL" id="CDG96489.1"/>
    </source>
</evidence>
<dbReference type="AlphaFoldDB" id="A0A077NBZ1"/>
<reference evidence="1" key="1">
    <citation type="submission" date="2013-07" db="EMBL/GenBank/DDBJ databases">
        <title>Sub-species coevolution in mutualistic symbiosis.</title>
        <authorList>
            <person name="Murfin K."/>
            <person name="Klassen J."/>
            <person name="Lee M."/>
            <person name="Forst S."/>
            <person name="Stock P."/>
            <person name="Goodrich-Blair H."/>
        </authorList>
    </citation>
    <scope>NUCLEOTIDE SEQUENCE [LARGE SCALE GENOMIC DNA]</scope>
    <source>
        <strain evidence="1">Puntauvense</strain>
    </source>
</reference>
<name>A0A077NBZ1_XENBV</name>
<gene>
    <name evidence="1" type="ORF">XBP1_2100020</name>
</gene>